<dbReference type="PANTHER" id="PTHR30346:SF28">
    <property type="entry name" value="HTH-TYPE TRANSCRIPTIONAL REGULATOR CYNR"/>
    <property type="match status" value="1"/>
</dbReference>
<keyword evidence="4" id="KW-0804">Transcription</keyword>
<organism evidence="6 7">
    <name type="scientific">Litoribacillus peritrichatus</name>
    <dbReference type="NCBI Taxonomy" id="718191"/>
    <lineage>
        <taxon>Bacteria</taxon>
        <taxon>Pseudomonadati</taxon>
        <taxon>Pseudomonadota</taxon>
        <taxon>Gammaproteobacteria</taxon>
        <taxon>Oceanospirillales</taxon>
        <taxon>Oceanospirillaceae</taxon>
        <taxon>Litoribacillus</taxon>
    </lineage>
</organism>
<dbReference type="SUPFAM" id="SSF53850">
    <property type="entry name" value="Periplasmic binding protein-like II"/>
    <property type="match status" value="1"/>
</dbReference>
<dbReference type="Gene3D" id="1.10.10.10">
    <property type="entry name" value="Winged helix-like DNA-binding domain superfamily/Winged helix DNA-binding domain"/>
    <property type="match status" value="1"/>
</dbReference>
<dbReference type="EMBL" id="BAABBN010000004">
    <property type="protein sequence ID" value="GAA3917262.1"/>
    <property type="molecule type" value="Genomic_DNA"/>
</dbReference>
<evidence type="ECO:0000313" key="7">
    <source>
        <dbReference type="Proteomes" id="UP001501565"/>
    </source>
</evidence>
<dbReference type="PRINTS" id="PR00039">
    <property type="entry name" value="HTHLYSR"/>
</dbReference>
<reference evidence="7" key="1">
    <citation type="journal article" date="2019" name="Int. J. Syst. Evol. Microbiol.">
        <title>The Global Catalogue of Microorganisms (GCM) 10K type strain sequencing project: providing services to taxonomists for standard genome sequencing and annotation.</title>
        <authorList>
            <consortium name="The Broad Institute Genomics Platform"/>
            <consortium name="The Broad Institute Genome Sequencing Center for Infectious Disease"/>
            <person name="Wu L."/>
            <person name="Ma J."/>
        </authorList>
    </citation>
    <scope>NUCLEOTIDE SEQUENCE [LARGE SCALE GENOMIC DNA]</scope>
    <source>
        <strain evidence="7">JCM 17551</strain>
    </source>
</reference>
<dbReference type="InterPro" id="IPR036388">
    <property type="entry name" value="WH-like_DNA-bd_sf"/>
</dbReference>
<name>A0ABP7M8J9_9GAMM</name>
<dbReference type="Pfam" id="PF03466">
    <property type="entry name" value="LysR_substrate"/>
    <property type="match status" value="1"/>
</dbReference>
<sequence>MDLRSLKYFVHAVEAGTISAAAEQCHISQPSITNAIAQLENEFETTFLIRSRKGVTTTEAGERFYQKSKALLQHAALIKSDMQNKPKDTVELYVAPSVNAHALIFSMEKLQALHPDVSWVLTSNYSSATHQLINMQQLKDNQEWTELLKEEYYLLLPSHHDFAKAHSLNTKLTLHDLLTLSWIERSHCEFAPEFNRLITTQTASVQLVARVDNEDWAVALVAAGLGATIMPFSPNQLPESIYAIPLTDIEGAPSLSRTLGLANDY</sequence>
<dbReference type="InterPro" id="IPR005119">
    <property type="entry name" value="LysR_subst-bd"/>
</dbReference>
<evidence type="ECO:0000256" key="1">
    <source>
        <dbReference type="ARBA" id="ARBA00009437"/>
    </source>
</evidence>
<keyword evidence="7" id="KW-1185">Reference proteome</keyword>
<gene>
    <name evidence="6" type="ORF">GCM10022277_10260</name>
</gene>
<dbReference type="InterPro" id="IPR000847">
    <property type="entry name" value="LysR_HTH_N"/>
</dbReference>
<proteinExistence type="inferred from homology"/>
<evidence type="ECO:0000259" key="5">
    <source>
        <dbReference type="PROSITE" id="PS50931"/>
    </source>
</evidence>
<dbReference type="SUPFAM" id="SSF46785">
    <property type="entry name" value="Winged helix' DNA-binding domain"/>
    <property type="match status" value="1"/>
</dbReference>
<dbReference type="Gene3D" id="3.40.190.10">
    <property type="entry name" value="Periplasmic binding protein-like II"/>
    <property type="match status" value="2"/>
</dbReference>
<dbReference type="RefSeq" id="WP_344796150.1">
    <property type="nucleotide sequence ID" value="NZ_BAABBN010000004.1"/>
</dbReference>
<comment type="similarity">
    <text evidence="1">Belongs to the LysR transcriptional regulatory family.</text>
</comment>
<dbReference type="InterPro" id="IPR036390">
    <property type="entry name" value="WH_DNA-bd_sf"/>
</dbReference>
<evidence type="ECO:0000313" key="6">
    <source>
        <dbReference type="EMBL" id="GAA3917262.1"/>
    </source>
</evidence>
<dbReference type="PROSITE" id="PS50931">
    <property type="entry name" value="HTH_LYSR"/>
    <property type="match status" value="1"/>
</dbReference>
<keyword evidence="2" id="KW-0805">Transcription regulation</keyword>
<keyword evidence="3" id="KW-0238">DNA-binding</keyword>
<accession>A0ABP7M8J9</accession>
<evidence type="ECO:0000256" key="2">
    <source>
        <dbReference type="ARBA" id="ARBA00023015"/>
    </source>
</evidence>
<feature type="domain" description="HTH lysR-type" evidence="5">
    <location>
        <begin position="1"/>
        <end position="58"/>
    </location>
</feature>
<dbReference type="Pfam" id="PF00126">
    <property type="entry name" value="HTH_1"/>
    <property type="match status" value="1"/>
</dbReference>
<protein>
    <submittedName>
        <fullName evidence="6">LysR family transcriptional regulator</fullName>
    </submittedName>
</protein>
<evidence type="ECO:0000256" key="4">
    <source>
        <dbReference type="ARBA" id="ARBA00023163"/>
    </source>
</evidence>
<dbReference type="PANTHER" id="PTHR30346">
    <property type="entry name" value="TRANSCRIPTIONAL DUAL REGULATOR HCAR-RELATED"/>
    <property type="match status" value="1"/>
</dbReference>
<dbReference type="Proteomes" id="UP001501565">
    <property type="component" value="Unassembled WGS sequence"/>
</dbReference>
<comment type="caution">
    <text evidence="6">The sequence shown here is derived from an EMBL/GenBank/DDBJ whole genome shotgun (WGS) entry which is preliminary data.</text>
</comment>
<evidence type="ECO:0000256" key="3">
    <source>
        <dbReference type="ARBA" id="ARBA00023125"/>
    </source>
</evidence>